<proteinExistence type="predicted"/>
<dbReference type="RefSeq" id="WP_320688962.1">
    <property type="nucleotide sequence ID" value="NZ_JAXBLV010000220.1"/>
</dbReference>
<sequence length="423" mass="46090">MTADPRARWAEQFGIPADAPPDEAAAAFLRSLPADLVPMPVQALAAGELAGAELPTGLENGRETALDADVEAFAGRFWSLSPAERLLDWDRLSHRGANPVRLRELEPGLDAAPAALGDPVAEELAEQFRTLFVLPPRARAIRRAQWLLAHADGIDRWRSALLVVQRDAPALVALEPRLRTALDPTFDPAALVAGAQAPPVEDGIADFTRRLRQSEASEPSKPRTSRRARGEQFGQNFVLIFLAIMASVAVNAIRRPNDGRTSHPPVPDPGAELRRALSELARRGSTAPDRGEARGRNWKLPSGQRDTGPAVESKPSADGEWAAEPRGPALQDPDLTPADRIACIRYEQELTAGRPARRPPAYERWLQTRPGTTEPVGERVRLDLVLVTECQQYDRGGGARPARYTDWVKAGKPSTPGEYTVPR</sequence>
<comment type="caution">
    <text evidence="2">The sequence shown here is derived from an EMBL/GenBank/DDBJ whole genome shotgun (WGS) entry which is preliminary data.</text>
</comment>
<protein>
    <submittedName>
        <fullName evidence="2">Uncharacterized protein</fullName>
    </submittedName>
</protein>
<feature type="region of interest" description="Disordered" evidence="1">
    <location>
        <begin position="280"/>
        <end position="335"/>
    </location>
</feature>
<gene>
    <name evidence="2" type="ORF">R5W23_004132</name>
</gene>
<name>A0ABU5F6A8_9BACT</name>
<organism evidence="2 3">
    <name type="scientific">Gemmata algarum</name>
    <dbReference type="NCBI Taxonomy" id="2975278"/>
    <lineage>
        <taxon>Bacteria</taxon>
        <taxon>Pseudomonadati</taxon>
        <taxon>Planctomycetota</taxon>
        <taxon>Planctomycetia</taxon>
        <taxon>Gemmatales</taxon>
        <taxon>Gemmataceae</taxon>
        <taxon>Gemmata</taxon>
    </lineage>
</organism>
<keyword evidence="3" id="KW-1185">Reference proteome</keyword>
<evidence type="ECO:0000256" key="1">
    <source>
        <dbReference type="SAM" id="MobiDB-lite"/>
    </source>
</evidence>
<dbReference type="Proteomes" id="UP001272242">
    <property type="component" value="Unassembled WGS sequence"/>
</dbReference>
<accession>A0ABU5F6A8</accession>
<evidence type="ECO:0000313" key="2">
    <source>
        <dbReference type="EMBL" id="MDY3562658.1"/>
    </source>
</evidence>
<reference evidence="3" key="1">
    <citation type="journal article" date="2023" name="Mar. Drugs">
        <title>Gemmata algarum, a Novel Planctomycete Isolated from an Algal Mat, Displays Antimicrobial Activity.</title>
        <authorList>
            <person name="Kumar G."/>
            <person name="Kallscheuer N."/>
            <person name="Kashif M."/>
            <person name="Ahamad S."/>
            <person name="Jagadeeshwari U."/>
            <person name="Pannikurungottu S."/>
            <person name="Haufschild T."/>
            <person name="Kabuu M."/>
            <person name="Sasikala C."/>
            <person name="Jogler C."/>
            <person name="Ramana C."/>
        </authorList>
    </citation>
    <scope>NUCLEOTIDE SEQUENCE [LARGE SCALE GENOMIC DNA]</scope>
    <source>
        <strain evidence="3">JC673</strain>
    </source>
</reference>
<dbReference type="EMBL" id="JAXBLV010000220">
    <property type="protein sequence ID" value="MDY3562658.1"/>
    <property type="molecule type" value="Genomic_DNA"/>
</dbReference>
<evidence type="ECO:0000313" key="3">
    <source>
        <dbReference type="Proteomes" id="UP001272242"/>
    </source>
</evidence>